<reference evidence="3" key="1">
    <citation type="journal article" date="2021" name="PeerJ">
        <title>Extensive microbial diversity within the chicken gut microbiome revealed by metagenomics and culture.</title>
        <authorList>
            <person name="Gilroy R."/>
            <person name="Ravi A."/>
            <person name="Getino M."/>
            <person name="Pursley I."/>
            <person name="Horton D.L."/>
            <person name="Alikhan N.F."/>
            <person name="Baker D."/>
            <person name="Gharbi K."/>
            <person name="Hall N."/>
            <person name="Watson M."/>
            <person name="Adriaenssens E.M."/>
            <person name="Foster-Nyarko E."/>
            <person name="Jarju S."/>
            <person name="Secka A."/>
            <person name="Antonio M."/>
            <person name="Oren A."/>
            <person name="Chaudhuri R.R."/>
            <person name="La Ragione R."/>
            <person name="Hildebrand F."/>
            <person name="Pallen M.J."/>
        </authorList>
    </citation>
    <scope>NUCLEOTIDE SEQUENCE</scope>
    <source>
        <strain evidence="3">CHK186-1790</strain>
    </source>
</reference>
<evidence type="ECO:0000256" key="1">
    <source>
        <dbReference type="SAM" id="Coils"/>
    </source>
</evidence>
<evidence type="ECO:0000313" key="4">
    <source>
        <dbReference type="Proteomes" id="UP000823882"/>
    </source>
</evidence>
<feature type="coiled-coil region" evidence="1">
    <location>
        <begin position="54"/>
        <end position="81"/>
    </location>
</feature>
<accession>A0A9D2NYJ2</accession>
<keyword evidence="2" id="KW-0472">Membrane</keyword>
<feature type="transmembrane region" description="Helical" evidence="2">
    <location>
        <begin position="21"/>
        <end position="39"/>
    </location>
</feature>
<protein>
    <submittedName>
        <fullName evidence="3">Stage III sporulation protein AG</fullName>
    </submittedName>
</protein>
<keyword evidence="1" id="KW-0175">Coiled coil</keyword>
<proteinExistence type="predicted"/>
<evidence type="ECO:0000256" key="2">
    <source>
        <dbReference type="SAM" id="Phobius"/>
    </source>
</evidence>
<dbReference type="Proteomes" id="UP000823882">
    <property type="component" value="Unassembled WGS sequence"/>
</dbReference>
<dbReference type="AlphaFoldDB" id="A0A9D2NYJ2"/>
<keyword evidence="2" id="KW-0812">Transmembrane</keyword>
<reference evidence="3" key="2">
    <citation type="submission" date="2021-04" db="EMBL/GenBank/DDBJ databases">
        <authorList>
            <person name="Gilroy R."/>
        </authorList>
    </citation>
    <scope>NUCLEOTIDE SEQUENCE</scope>
    <source>
        <strain evidence="3">CHK186-1790</strain>
    </source>
</reference>
<gene>
    <name evidence="3" type="ORF">H9701_04535</name>
</gene>
<sequence>MKGAEAAVQAGKKLAGALEKYKFVLLVLLAGILLLVLPLPGGGGAEELPGETAAAGAEFDLDALERRMEAALSRIEGAGEVSVVLTLRSGTRQVLAQDVSSARSQEDQEEDRTTVVVSAGSGREEAVALQQIYPQFQGALVVCAGGDDPAVQLKLVEAVSALTGLGSDKISICKGR</sequence>
<evidence type="ECO:0000313" key="3">
    <source>
        <dbReference type="EMBL" id="HJC40802.1"/>
    </source>
</evidence>
<name>A0A9D2NYJ2_9FIRM</name>
<keyword evidence="2" id="KW-1133">Transmembrane helix</keyword>
<comment type="caution">
    <text evidence="3">The sequence shown here is derived from an EMBL/GenBank/DDBJ whole genome shotgun (WGS) entry which is preliminary data.</text>
</comment>
<organism evidence="3 4">
    <name type="scientific">Candidatus Intestinimonas pullistercoris</name>
    <dbReference type="NCBI Taxonomy" id="2838623"/>
    <lineage>
        <taxon>Bacteria</taxon>
        <taxon>Bacillati</taxon>
        <taxon>Bacillota</taxon>
        <taxon>Clostridia</taxon>
        <taxon>Eubacteriales</taxon>
        <taxon>Intestinimonas</taxon>
    </lineage>
</organism>
<dbReference type="EMBL" id="DWWJ01000085">
    <property type="protein sequence ID" value="HJC40802.1"/>
    <property type="molecule type" value="Genomic_DNA"/>
</dbReference>